<dbReference type="OrthoDB" id="1432019at2"/>
<organism evidence="1 2">
    <name type="scientific">Flavobacterium profundi</name>
    <dbReference type="NCBI Taxonomy" id="1774945"/>
    <lineage>
        <taxon>Bacteria</taxon>
        <taxon>Pseudomonadati</taxon>
        <taxon>Bacteroidota</taxon>
        <taxon>Flavobacteriia</taxon>
        <taxon>Flavobacteriales</taxon>
        <taxon>Flavobacteriaceae</taxon>
        <taxon>Flavobacterium</taxon>
    </lineage>
</organism>
<dbReference type="EMBL" id="WQLW01000001">
    <property type="protein sequence ID" value="MVO07761.1"/>
    <property type="molecule type" value="Genomic_DNA"/>
</dbReference>
<sequence length="237" mass="27532">MQKSIILVLLFYSSLVYSQKTIKLFTSYCKSGGTSMTDLERTKFKILTNHELVTDTTKCCNFQLEFKTSEPKVAIEFENIYKQKLDTVFQITENNQRIYLCVDKFKDYNSSSLIAKALENSTNWNLKMTVVHCFGIDDSELEITPKKNGLLAKYTYWEYPENANRKKKYVIKKMISEQEIVFIETFEKQMKLMNRPNGGCTLQAYFHLKVGDEEIAIKDSSCSGFDETELLKKLGIR</sequence>
<keyword evidence="2" id="KW-1185">Reference proteome</keyword>
<evidence type="ECO:0000313" key="2">
    <source>
        <dbReference type="Proteomes" id="UP000431264"/>
    </source>
</evidence>
<proteinExistence type="predicted"/>
<dbReference type="AlphaFoldDB" id="A0A6I4IIF1"/>
<comment type="caution">
    <text evidence="1">The sequence shown here is derived from an EMBL/GenBank/DDBJ whole genome shotgun (WGS) entry which is preliminary data.</text>
</comment>
<gene>
    <name evidence="1" type="ORF">GOQ30_01120</name>
</gene>
<name>A0A6I4IIF1_9FLAO</name>
<evidence type="ECO:0000313" key="1">
    <source>
        <dbReference type="EMBL" id="MVO07761.1"/>
    </source>
</evidence>
<dbReference type="RefSeq" id="WP_140996175.1">
    <property type="nucleotide sequence ID" value="NZ_VDCZ01000001.1"/>
</dbReference>
<accession>A0A6I4IIF1</accession>
<reference evidence="2" key="1">
    <citation type="submission" date="2019-05" db="EMBL/GenBank/DDBJ databases">
        <title>Flavobacterium profundi sp. nov., isolated from a deep-sea seamount.</title>
        <authorList>
            <person name="Zhang D.-C."/>
        </authorList>
    </citation>
    <scope>NUCLEOTIDE SEQUENCE [LARGE SCALE GENOMIC DNA]</scope>
    <source>
        <strain evidence="2">TP390</strain>
    </source>
</reference>
<dbReference type="Proteomes" id="UP000431264">
    <property type="component" value="Unassembled WGS sequence"/>
</dbReference>
<protein>
    <submittedName>
        <fullName evidence="1">Uncharacterized protein</fullName>
    </submittedName>
</protein>